<accession>A0ABS7MJ89</accession>
<gene>
    <name evidence="5" type="ORF">K6V98_03585</name>
</gene>
<proteinExistence type="inferred from homology"/>
<feature type="domain" description="Mur ligase C-terminal" evidence="3">
    <location>
        <begin position="453"/>
        <end position="583"/>
    </location>
</feature>
<dbReference type="EMBL" id="JAIMFO010000005">
    <property type="protein sequence ID" value="MBY4797439.1"/>
    <property type="molecule type" value="Genomic_DNA"/>
</dbReference>
<dbReference type="SUPFAM" id="SSF53623">
    <property type="entry name" value="MurD-like peptide ligases, catalytic domain"/>
    <property type="match status" value="1"/>
</dbReference>
<comment type="caution">
    <text evidence="5">The sequence shown here is derived from an EMBL/GenBank/DDBJ whole genome shotgun (WGS) entry which is preliminary data.</text>
</comment>
<reference evidence="5 6" key="1">
    <citation type="submission" date="2021-08" db="EMBL/GenBank/DDBJ databases">
        <title>Collinsella faecalis sp. nov. isolated from swine faeces.</title>
        <authorList>
            <person name="Oh B.S."/>
            <person name="Lee J.H."/>
        </authorList>
    </citation>
    <scope>NUCLEOTIDE SEQUENCE [LARGE SCALE GENOMIC DNA]</scope>
    <source>
        <strain evidence="5 6">AGMB00827</strain>
    </source>
</reference>
<feature type="domain" description="Mur ligase central" evidence="4">
    <location>
        <begin position="226"/>
        <end position="432"/>
    </location>
</feature>
<dbReference type="PANTHER" id="PTHR23135:SF4">
    <property type="entry name" value="UDP-N-ACETYLMURAMOYL-L-ALANYL-D-GLUTAMATE--2,6-DIAMINOPIMELATE LIGASE MURE HOMOLOG, CHLOROPLASTIC"/>
    <property type="match status" value="1"/>
</dbReference>
<name>A0ABS7MJ89_9ACTN</name>
<dbReference type="PANTHER" id="PTHR23135">
    <property type="entry name" value="MUR LIGASE FAMILY MEMBER"/>
    <property type="match status" value="1"/>
</dbReference>
<evidence type="ECO:0000259" key="4">
    <source>
        <dbReference type="Pfam" id="PF08245"/>
    </source>
</evidence>
<keyword evidence="6" id="KW-1185">Reference proteome</keyword>
<evidence type="ECO:0000256" key="2">
    <source>
        <dbReference type="RuleBase" id="RU004135"/>
    </source>
</evidence>
<evidence type="ECO:0000259" key="3">
    <source>
        <dbReference type="Pfam" id="PF02875"/>
    </source>
</evidence>
<keyword evidence="2" id="KW-0132">Cell division</keyword>
<dbReference type="NCBIfam" id="TIGR01085">
    <property type="entry name" value="murE"/>
    <property type="match status" value="1"/>
</dbReference>
<dbReference type="Proteomes" id="UP000700908">
    <property type="component" value="Unassembled WGS sequence"/>
</dbReference>
<dbReference type="InterPro" id="IPR013221">
    <property type="entry name" value="Mur_ligase_cen"/>
</dbReference>
<dbReference type="Pfam" id="PF08245">
    <property type="entry name" value="Mur_ligase_M"/>
    <property type="match status" value="1"/>
</dbReference>
<protein>
    <submittedName>
        <fullName evidence="5">UDP-N-acetylmuramoyl-L-alanyl-D-glutamate--2, 6-diaminopimelate ligase</fullName>
    </submittedName>
</protein>
<dbReference type="SUPFAM" id="SSF53244">
    <property type="entry name" value="MurD-like peptide ligases, peptide-binding domain"/>
    <property type="match status" value="1"/>
</dbReference>
<dbReference type="InterPro" id="IPR036565">
    <property type="entry name" value="Mur-like_cat_sf"/>
</dbReference>
<comment type="pathway">
    <text evidence="2">Cell wall biogenesis; peptidoglycan biosynthesis.</text>
</comment>
<dbReference type="SUPFAM" id="SSF63418">
    <property type="entry name" value="MurE/MurF N-terminal domain"/>
    <property type="match status" value="1"/>
</dbReference>
<comment type="subcellular location">
    <subcellularLocation>
        <location evidence="2">Cytoplasm</location>
    </subcellularLocation>
</comment>
<evidence type="ECO:0000313" key="6">
    <source>
        <dbReference type="Proteomes" id="UP000700908"/>
    </source>
</evidence>
<dbReference type="InterPro" id="IPR035911">
    <property type="entry name" value="MurE/MurF_N"/>
</dbReference>
<keyword evidence="2" id="KW-0131">Cell cycle</keyword>
<evidence type="ECO:0000313" key="5">
    <source>
        <dbReference type="EMBL" id="MBY4797439.1"/>
    </source>
</evidence>
<comment type="similarity">
    <text evidence="1">Belongs to the MurCDEF family. MurE subfamily.</text>
</comment>
<dbReference type="InterPro" id="IPR005761">
    <property type="entry name" value="UDP-N-AcMur-Glu-dNH2Pim_ligase"/>
</dbReference>
<dbReference type="Gene3D" id="3.40.1390.10">
    <property type="entry name" value="MurE/MurF, N-terminal domain"/>
    <property type="match status" value="1"/>
</dbReference>
<dbReference type="Gene3D" id="3.90.190.20">
    <property type="entry name" value="Mur ligase, C-terminal domain"/>
    <property type="match status" value="1"/>
</dbReference>
<sequence length="616" mass="66249">METTDRTPLTLADYARLLDQEGILISAPDHLMHEPSSAREVCSHARVTPSHGKVTPVSAISGTNAIHTTHEAHDEQAPQATKAEATLPGVQSASVEMQAKQVKQSTSATLLASTETSEHVPQAFSATPTNIASRYPTDWKTIPVKHASDDSRSVEAHTLFVCKGAAFKRDYLLSAIASGAVGYVSAHDYDVDIPLLLVSDIRRALAVVADAAYGHPSAALKICALTGTKGKTTCAYYLNHLLCERARALNKPQPGLFSTVEYFDGIESGGSQLTTPEPFQLHERFSHARDAGLEQIIMEASSQALKYDRTYGITFAVGAFLNIGRDHISPIEHPNFEDYLTSKLRIFNQSETAVVNLDMDFADRVLAAAQTCEHLITYSLTNPKADIYVEHLSHTSAGMTGLVHTPGFTREMHFATPVAFNVSNALATIACALALGTEEQFIVHAFEDMQVPGRMKLIPSPDGSILGVVDYAHNGMSLSALLKGLKESYPDREIIAVFGATGGKGADRRRTMGEAAGQLADNVIVTEDDPGPEDSREICNTIAECVAAEGRIQAEIILDREQAIRAAVDQAKRPAVVVIAGKGDDAYMLRNGVREPYTPDSVTLKAALDEACAAAK</sequence>
<keyword evidence="5" id="KW-0436">Ligase</keyword>
<dbReference type="InterPro" id="IPR004101">
    <property type="entry name" value="Mur_ligase_C"/>
</dbReference>
<keyword evidence="2" id="KW-0961">Cell wall biogenesis/degradation</keyword>
<dbReference type="GO" id="GO:0016874">
    <property type="term" value="F:ligase activity"/>
    <property type="evidence" value="ECO:0007669"/>
    <property type="project" value="UniProtKB-KW"/>
</dbReference>
<dbReference type="Gene3D" id="3.40.1190.10">
    <property type="entry name" value="Mur-like, catalytic domain"/>
    <property type="match status" value="1"/>
</dbReference>
<organism evidence="5 6">
    <name type="scientific">Collinsella ureilytica</name>
    <dbReference type="NCBI Taxonomy" id="2869515"/>
    <lineage>
        <taxon>Bacteria</taxon>
        <taxon>Bacillati</taxon>
        <taxon>Actinomycetota</taxon>
        <taxon>Coriobacteriia</taxon>
        <taxon>Coriobacteriales</taxon>
        <taxon>Coriobacteriaceae</taxon>
        <taxon>Collinsella</taxon>
    </lineage>
</organism>
<keyword evidence="2" id="KW-0133">Cell shape</keyword>
<dbReference type="InterPro" id="IPR036615">
    <property type="entry name" value="Mur_ligase_C_dom_sf"/>
</dbReference>
<evidence type="ECO:0000256" key="1">
    <source>
        <dbReference type="ARBA" id="ARBA00005898"/>
    </source>
</evidence>
<dbReference type="Pfam" id="PF02875">
    <property type="entry name" value="Mur_ligase_C"/>
    <property type="match status" value="1"/>
</dbReference>
<dbReference type="RefSeq" id="WP_222199156.1">
    <property type="nucleotide sequence ID" value="NZ_JAIMFO010000005.1"/>
</dbReference>
<keyword evidence="2" id="KW-0573">Peptidoglycan synthesis</keyword>